<evidence type="ECO:0000313" key="3">
    <source>
        <dbReference type="EMBL" id="MQN00873.1"/>
    </source>
</evidence>
<keyword evidence="4" id="KW-1185">Reference proteome</keyword>
<proteinExistence type="predicted"/>
<dbReference type="EMBL" id="VOGC01000002">
    <property type="protein sequence ID" value="MQN00873.1"/>
    <property type="molecule type" value="Genomic_DNA"/>
</dbReference>
<protein>
    <recommendedName>
        <fullName evidence="2">PpiC domain-containing protein</fullName>
    </recommendedName>
</protein>
<evidence type="ECO:0000259" key="2">
    <source>
        <dbReference type="Pfam" id="PF13145"/>
    </source>
</evidence>
<name>A0A6N7IX51_9FIRM</name>
<feature type="chain" id="PRO_5038406200" description="PpiC domain-containing protein" evidence="1">
    <location>
        <begin position="24"/>
        <end position="330"/>
    </location>
</feature>
<dbReference type="Proteomes" id="UP000460257">
    <property type="component" value="Unassembled WGS sequence"/>
</dbReference>
<sequence length="330" mass="36815">MRKKILAVVMAACLLGTSLSGCSVNGKKVFFQTVPSVNSVFRIGSLSCSKKTAAVYLANYYNIYGTAGDIDLWNASLNTNRLRDNIKKACLHRLSMVYALNVYASDHKITLSQQEKDLVAKAASKYMDSLSAADKAGLRISEKDIKDMYENEAVASKVYKSIVSKTDDEVSDEEARVMDAVIITFAYSSSDKAKKAEKELKDGNDIQIVAKKYSTDKKTSVVISKDSWPKEVVDAAFELENGKYSKPVKSGNNIYIIYCTSKFDKKKSEQNREKIISSRKQRVLDGIISAQNKKDYSSIDQDTWNSVADSIDEKVTTDSFFETFSEFISF</sequence>
<dbReference type="PROSITE" id="PS51257">
    <property type="entry name" value="PROKAR_LIPOPROTEIN"/>
    <property type="match status" value="1"/>
</dbReference>
<dbReference type="GO" id="GO:0003755">
    <property type="term" value="F:peptidyl-prolyl cis-trans isomerase activity"/>
    <property type="evidence" value="ECO:0007669"/>
    <property type="project" value="InterPro"/>
</dbReference>
<dbReference type="SUPFAM" id="SSF54534">
    <property type="entry name" value="FKBP-like"/>
    <property type="match status" value="1"/>
</dbReference>
<dbReference type="InterPro" id="IPR046357">
    <property type="entry name" value="PPIase_dom_sf"/>
</dbReference>
<reference evidence="3" key="1">
    <citation type="journal article" date="2020" name="Appl. Environ. Microbiol.">
        <title>Medium-Chain Fatty Acid Synthesis by 'Candidatus Weimeria bifida' gen. nov., sp. nov., and 'Candidatus Pseudoramibacter fermentans' sp. nov.</title>
        <authorList>
            <person name="Scarborough M.J."/>
            <person name="Myers K.S."/>
            <person name="Donohue T.J."/>
            <person name="Noguera D.R."/>
        </authorList>
    </citation>
    <scope>NUCLEOTIDE SEQUENCE</scope>
    <source>
        <strain evidence="3">LCO1.1</strain>
    </source>
</reference>
<keyword evidence="1" id="KW-0732">Signal</keyword>
<evidence type="ECO:0000256" key="1">
    <source>
        <dbReference type="SAM" id="SignalP"/>
    </source>
</evidence>
<evidence type="ECO:0000313" key="4">
    <source>
        <dbReference type="Proteomes" id="UP000460257"/>
    </source>
</evidence>
<dbReference type="Gene3D" id="3.10.50.40">
    <property type="match status" value="1"/>
</dbReference>
<organism evidence="3 4">
    <name type="scientific">Candidatus Weimeria bifida</name>
    <dbReference type="NCBI Taxonomy" id="2599074"/>
    <lineage>
        <taxon>Bacteria</taxon>
        <taxon>Bacillati</taxon>
        <taxon>Bacillota</taxon>
        <taxon>Clostridia</taxon>
        <taxon>Lachnospirales</taxon>
        <taxon>Lachnospiraceae</taxon>
        <taxon>Candidatus Weimeria</taxon>
    </lineage>
</organism>
<dbReference type="InterPro" id="IPR000297">
    <property type="entry name" value="PPIase_PpiC"/>
</dbReference>
<gene>
    <name evidence="3" type="ORF">FRC54_02625</name>
</gene>
<feature type="signal peptide" evidence="1">
    <location>
        <begin position="1"/>
        <end position="23"/>
    </location>
</feature>
<dbReference type="Pfam" id="PF13145">
    <property type="entry name" value="Rotamase_2"/>
    <property type="match status" value="1"/>
</dbReference>
<comment type="caution">
    <text evidence="3">The sequence shown here is derived from an EMBL/GenBank/DDBJ whole genome shotgun (WGS) entry which is preliminary data.</text>
</comment>
<dbReference type="AlphaFoldDB" id="A0A6N7IX51"/>
<accession>A0A6N7IX51</accession>
<feature type="domain" description="PpiC" evidence="2">
    <location>
        <begin position="142"/>
        <end position="262"/>
    </location>
</feature>